<proteinExistence type="predicted"/>
<organism evidence="1 2">
    <name type="scientific">Paenibacillus wenxiniae</name>
    <dbReference type="NCBI Taxonomy" id="1636843"/>
    <lineage>
        <taxon>Bacteria</taxon>
        <taxon>Bacillati</taxon>
        <taxon>Bacillota</taxon>
        <taxon>Bacilli</taxon>
        <taxon>Bacillales</taxon>
        <taxon>Paenibacillaceae</taxon>
        <taxon>Paenibacillus</taxon>
    </lineage>
</organism>
<dbReference type="Proteomes" id="UP001597233">
    <property type="component" value="Unassembled WGS sequence"/>
</dbReference>
<dbReference type="RefSeq" id="WP_347323534.1">
    <property type="nucleotide sequence ID" value="NZ_JBCGUH010000001.1"/>
</dbReference>
<dbReference type="PANTHER" id="PTHR38448">
    <property type="entry name" value="REGULATORY PROTEIN YLBF-RELATED"/>
    <property type="match status" value="1"/>
</dbReference>
<dbReference type="SUPFAM" id="SSF158622">
    <property type="entry name" value="YheA/YmcA-like"/>
    <property type="match status" value="1"/>
</dbReference>
<dbReference type="PANTHER" id="PTHR38448:SF1">
    <property type="entry name" value="YLBF FAMILY REGULATOR"/>
    <property type="match status" value="1"/>
</dbReference>
<evidence type="ECO:0000313" key="1">
    <source>
        <dbReference type="EMBL" id="MFD1888306.1"/>
    </source>
</evidence>
<dbReference type="PIRSF" id="PIRSF021287">
    <property type="entry name" value="Biofilm_formation_YmcA"/>
    <property type="match status" value="1"/>
</dbReference>
<dbReference type="InterPro" id="IPR010368">
    <property type="entry name" value="Com_YlbF"/>
</dbReference>
<keyword evidence="2" id="KW-1185">Reference proteome</keyword>
<dbReference type="InterPro" id="IPR023378">
    <property type="entry name" value="YheA/YmcA-like_dom_sf"/>
</dbReference>
<sequence length="135" mass="15309">METSGLYIREDIMEKTRQLAGLISNSEEIVHFQKAEQMIQSHERVQSLISQIKKKQKEVVAFESLRNQKMVAKIEAEMNELQQELDDIPLVGDYQESQVEINDLLQMVVSAIYSTVSEKIHVESGKDSPPASCGD</sequence>
<comment type="caution">
    <text evidence="1">The sequence shown here is derived from an EMBL/GenBank/DDBJ whole genome shotgun (WGS) entry which is preliminary data.</text>
</comment>
<dbReference type="InterPro" id="IPR052767">
    <property type="entry name" value="Bact_com_dev_regulator"/>
</dbReference>
<name>A0ABW4RPP7_9BACL</name>
<reference evidence="2" key="1">
    <citation type="journal article" date="2019" name="Int. J. Syst. Evol. Microbiol.">
        <title>The Global Catalogue of Microorganisms (GCM) 10K type strain sequencing project: providing services to taxonomists for standard genome sequencing and annotation.</title>
        <authorList>
            <consortium name="The Broad Institute Genomics Platform"/>
            <consortium name="The Broad Institute Genome Sequencing Center for Infectious Disease"/>
            <person name="Wu L."/>
            <person name="Ma J."/>
        </authorList>
    </citation>
    <scope>NUCLEOTIDE SEQUENCE [LARGE SCALE GENOMIC DNA]</scope>
    <source>
        <strain evidence="2">CCUG 54950</strain>
    </source>
</reference>
<gene>
    <name evidence="1" type="ORF">ACFSC9_22730</name>
</gene>
<dbReference type="InterPro" id="IPR016783">
    <property type="entry name" value="Biofilm_formation_YmcA"/>
</dbReference>
<dbReference type="Pfam" id="PF06133">
    <property type="entry name" value="Com_YlbF"/>
    <property type="match status" value="1"/>
</dbReference>
<dbReference type="Gene3D" id="1.20.1500.10">
    <property type="entry name" value="YheA/YmcA-like"/>
    <property type="match status" value="1"/>
</dbReference>
<protein>
    <submittedName>
        <fullName evidence="1">RicAFT regulatory complex protein RicA family protein</fullName>
    </submittedName>
</protein>
<accession>A0ABW4RPP7</accession>
<evidence type="ECO:0000313" key="2">
    <source>
        <dbReference type="Proteomes" id="UP001597233"/>
    </source>
</evidence>
<dbReference type="EMBL" id="JBHUEH010000032">
    <property type="protein sequence ID" value="MFD1888306.1"/>
    <property type="molecule type" value="Genomic_DNA"/>
</dbReference>